<gene>
    <name evidence="2" type="ORF">N0V89_005121</name>
</gene>
<evidence type="ECO:0000256" key="1">
    <source>
        <dbReference type="SAM" id="MobiDB-lite"/>
    </source>
</evidence>
<name>A0A9W9CAX2_9PLEO</name>
<dbReference type="RefSeq" id="XP_056071166.1">
    <property type="nucleotide sequence ID" value="XM_056213899.1"/>
</dbReference>
<dbReference type="AlphaFoldDB" id="A0A9W9CAX2"/>
<comment type="caution">
    <text evidence="2">The sequence shown here is derived from an EMBL/GenBank/DDBJ whole genome shotgun (WGS) entry which is preliminary data.</text>
</comment>
<organism evidence="2 3">
    <name type="scientific">Didymosphaeria variabile</name>
    <dbReference type="NCBI Taxonomy" id="1932322"/>
    <lineage>
        <taxon>Eukaryota</taxon>
        <taxon>Fungi</taxon>
        <taxon>Dikarya</taxon>
        <taxon>Ascomycota</taxon>
        <taxon>Pezizomycotina</taxon>
        <taxon>Dothideomycetes</taxon>
        <taxon>Pleosporomycetidae</taxon>
        <taxon>Pleosporales</taxon>
        <taxon>Massarineae</taxon>
        <taxon>Didymosphaeriaceae</taxon>
        <taxon>Didymosphaeria</taxon>
    </lineage>
</organism>
<feature type="region of interest" description="Disordered" evidence="1">
    <location>
        <begin position="1"/>
        <end position="22"/>
    </location>
</feature>
<evidence type="ECO:0000313" key="2">
    <source>
        <dbReference type="EMBL" id="KAJ4353392.1"/>
    </source>
</evidence>
<dbReference type="Proteomes" id="UP001140513">
    <property type="component" value="Unassembled WGS sequence"/>
</dbReference>
<dbReference type="GeneID" id="80908651"/>
<protein>
    <submittedName>
        <fullName evidence="2">Uncharacterized protein</fullName>
    </submittedName>
</protein>
<accession>A0A9W9CAX2</accession>
<reference evidence="2" key="1">
    <citation type="submission" date="2022-10" db="EMBL/GenBank/DDBJ databases">
        <title>Tapping the CABI collections for fungal endophytes: first genome assemblies for Collariella, Neodidymelliopsis, Ascochyta clinopodiicola, Didymella pomorum, Didymosphaeria variabile, Neocosmospora piperis and Neocucurbitaria cava.</title>
        <authorList>
            <person name="Hill R."/>
        </authorList>
    </citation>
    <scope>NUCLEOTIDE SEQUENCE</scope>
    <source>
        <strain evidence="2">IMI 356815</strain>
    </source>
</reference>
<dbReference type="OrthoDB" id="3786137at2759"/>
<keyword evidence="3" id="KW-1185">Reference proteome</keyword>
<sequence length="302" mass="34254">MSDEISNKMTDQMSDEMSVGLSDKTPDKICDKMFDETSVATFSDTTSEAETDWIADMTPRYMTSEMAASTSSEQGLLPETKLLIECSAKFITSNMLTQLGQATDISHQYTSNPDYMNGKQPVDVLHQVIHDAFRGNLTHRFGIKRTIIIDISGFIDPENPLFKALSRTNWSLVPSRLIQKIDRPISREASRLFALEFCNLLKDTFIEGIKAKGLVDVRIREIFRHEQIMHRAAHGKAEGSPCCILKMLEEDYDMAFDKGKLDNNNYTVEPRLKPSPVFKHQIVDFGIKCEICSGEHEFKVVR</sequence>
<proteinExistence type="predicted"/>
<dbReference type="EMBL" id="JAPEUX010000004">
    <property type="protein sequence ID" value="KAJ4353392.1"/>
    <property type="molecule type" value="Genomic_DNA"/>
</dbReference>
<evidence type="ECO:0000313" key="3">
    <source>
        <dbReference type="Proteomes" id="UP001140513"/>
    </source>
</evidence>